<dbReference type="OrthoDB" id="9983001at2"/>
<keyword evidence="1" id="KW-0812">Transmembrane</keyword>
<keyword evidence="1" id="KW-1133">Transmembrane helix</keyword>
<dbReference type="RefSeq" id="WP_057797060.1">
    <property type="nucleotide sequence ID" value="NZ_AZFM01000001.1"/>
</dbReference>
<dbReference type="Proteomes" id="UP000051036">
    <property type="component" value="Unassembled WGS sequence"/>
</dbReference>
<organism evidence="2 3">
    <name type="scientific">Lactobacillus kalixensis DSM 16043</name>
    <dbReference type="NCBI Taxonomy" id="1423763"/>
    <lineage>
        <taxon>Bacteria</taxon>
        <taxon>Bacillati</taxon>
        <taxon>Bacillota</taxon>
        <taxon>Bacilli</taxon>
        <taxon>Lactobacillales</taxon>
        <taxon>Lactobacillaceae</taxon>
        <taxon>Lactobacillus</taxon>
    </lineage>
</organism>
<reference evidence="2 3" key="1">
    <citation type="journal article" date="2015" name="Genome Announc.">
        <title>Expanding the biotechnology potential of lactobacilli through comparative genomics of 213 strains and associated genera.</title>
        <authorList>
            <person name="Sun Z."/>
            <person name="Harris H.M."/>
            <person name="McCann A."/>
            <person name="Guo C."/>
            <person name="Argimon S."/>
            <person name="Zhang W."/>
            <person name="Yang X."/>
            <person name="Jeffery I.B."/>
            <person name="Cooney J.C."/>
            <person name="Kagawa T.F."/>
            <person name="Liu W."/>
            <person name="Song Y."/>
            <person name="Salvetti E."/>
            <person name="Wrobel A."/>
            <person name="Rasinkangas P."/>
            <person name="Parkhill J."/>
            <person name="Rea M.C."/>
            <person name="O'Sullivan O."/>
            <person name="Ritari J."/>
            <person name="Douillard F.P."/>
            <person name="Paul Ross R."/>
            <person name="Yang R."/>
            <person name="Briner A.E."/>
            <person name="Felis G.E."/>
            <person name="de Vos W.M."/>
            <person name="Barrangou R."/>
            <person name="Klaenhammer T.R."/>
            <person name="Caufield P.W."/>
            <person name="Cui Y."/>
            <person name="Zhang H."/>
            <person name="O'Toole P.W."/>
        </authorList>
    </citation>
    <scope>NUCLEOTIDE SEQUENCE [LARGE SCALE GENOMIC DNA]</scope>
    <source>
        <strain evidence="2 3">DSM 16043</strain>
    </source>
</reference>
<feature type="transmembrane region" description="Helical" evidence="1">
    <location>
        <begin position="52"/>
        <end position="69"/>
    </location>
</feature>
<feature type="transmembrane region" description="Helical" evidence="1">
    <location>
        <begin position="6"/>
        <end position="25"/>
    </location>
</feature>
<evidence type="ECO:0000313" key="3">
    <source>
        <dbReference type="Proteomes" id="UP000051036"/>
    </source>
</evidence>
<dbReference type="PATRIC" id="fig|1423763.3.peg.74"/>
<keyword evidence="1" id="KW-0472">Membrane</keyword>
<evidence type="ECO:0000256" key="1">
    <source>
        <dbReference type="SAM" id="Phobius"/>
    </source>
</evidence>
<dbReference type="EMBL" id="AZFM01000001">
    <property type="protein sequence ID" value="KRL91526.1"/>
    <property type="molecule type" value="Genomic_DNA"/>
</dbReference>
<feature type="transmembrane region" description="Helical" evidence="1">
    <location>
        <begin position="81"/>
        <end position="102"/>
    </location>
</feature>
<accession>A0A0R1UDK7</accession>
<evidence type="ECO:0008006" key="4">
    <source>
        <dbReference type="Google" id="ProtNLM"/>
    </source>
</evidence>
<dbReference type="AlphaFoldDB" id="A0A0R1UDK7"/>
<comment type="caution">
    <text evidence="2">The sequence shown here is derived from an EMBL/GenBank/DDBJ whole genome shotgun (WGS) entry which is preliminary data.</text>
</comment>
<sequence>MKPLFIGLIVGLILGIIVISLRSFYAKNHNETFFLFDKNLDQAGVHKRKRNIYTWTVFGFLIGLIFIIPSLNTDQSNLALVWSYLIGFALIFISIIAAVILYKQTSNK</sequence>
<evidence type="ECO:0000313" key="2">
    <source>
        <dbReference type="EMBL" id="KRL91526.1"/>
    </source>
</evidence>
<protein>
    <recommendedName>
        <fullName evidence="4">DUF3784 domain-containing protein</fullName>
    </recommendedName>
</protein>
<gene>
    <name evidence="2" type="ORF">FC46_GL000075</name>
</gene>
<proteinExistence type="predicted"/>
<keyword evidence="3" id="KW-1185">Reference proteome</keyword>
<name>A0A0R1UDK7_9LACO</name>
<dbReference type="STRING" id="1423763.FC46_GL000075"/>